<dbReference type="EMBL" id="JJMP01000001">
    <property type="protein sequence ID" value="RYC53516.1"/>
    <property type="molecule type" value="Genomic_DNA"/>
</dbReference>
<gene>
    <name evidence="2" type="ORF">DN53_04745</name>
</gene>
<name>A0A444VS23_9FLAO</name>
<keyword evidence="1" id="KW-0812">Transmembrane</keyword>
<sequence>MTFFGLKPLVSSLPLACIYGVSLQLSQLKTINKWSPMPRTQKPQEIIQKKDLKCQKSEVTQFWAICPKFLIFIACICILTNNSQS</sequence>
<evidence type="ECO:0000256" key="1">
    <source>
        <dbReference type="SAM" id="Phobius"/>
    </source>
</evidence>
<accession>A0A444VS23</accession>
<protein>
    <submittedName>
        <fullName evidence="2">Uncharacterized protein</fullName>
    </submittedName>
</protein>
<evidence type="ECO:0000313" key="2">
    <source>
        <dbReference type="EMBL" id="RYC53516.1"/>
    </source>
</evidence>
<keyword evidence="3" id="KW-1185">Reference proteome</keyword>
<dbReference type="Proteomes" id="UP000290261">
    <property type="component" value="Unassembled WGS sequence"/>
</dbReference>
<feature type="transmembrane region" description="Helical" evidence="1">
    <location>
        <begin position="62"/>
        <end position="80"/>
    </location>
</feature>
<reference evidence="2 3" key="1">
    <citation type="submission" date="2014-04" db="EMBL/GenBank/DDBJ databases">
        <title>Whole genome of Muricauda olearia.</title>
        <authorList>
            <person name="Zhang X.-H."/>
            <person name="Tang K."/>
        </authorList>
    </citation>
    <scope>NUCLEOTIDE SEQUENCE [LARGE SCALE GENOMIC DNA]</scope>
    <source>
        <strain evidence="2 3">Th120</strain>
    </source>
</reference>
<keyword evidence="1" id="KW-0472">Membrane</keyword>
<keyword evidence="1" id="KW-1133">Transmembrane helix</keyword>
<dbReference type="AlphaFoldDB" id="A0A444VS23"/>
<comment type="caution">
    <text evidence="2">The sequence shown here is derived from an EMBL/GenBank/DDBJ whole genome shotgun (WGS) entry which is preliminary data.</text>
</comment>
<evidence type="ECO:0000313" key="3">
    <source>
        <dbReference type="Proteomes" id="UP000290261"/>
    </source>
</evidence>
<proteinExistence type="predicted"/>
<organism evidence="2 3">
    <name type="scientific">Flagellimonas olearia</name>
    <dbReference type="NCBI Taxonomy" id="552546"/>
    <lineage>
        <taxon>Bacteria</taxon>
        <taxon>Pseudomonadati</taxon>
        <taxon>Bacteroidota</taxon>
        <taxon>Flavobacteriia</taxon>
        <taxon>Flavobacteriales</taxon>
        <taxon>Flavobacteriaceae</taxon>
        <taxon>Flagellimonas</taxon>
    </lineage>
</organism>